<dbReference type="Pfam" id="PF14398">
    <property type="entry name" value="ATPgrasp_YheCD"/>
    <property type="match status" value="1"/>
</dbReference>
<evidence type="ECO:0008006" key="3">
    <source>
        <dbReference type="Google" id="ProtNLM"/>
    </source>
</evidence>
<dbReference type="InterPro" id="IPR026838">
    <property type="entry name" value="YheC/D"/>
</dbReference>
<dbReference type="SUPFAM" id="SSF56059">
    <property type="entry name" value="Glutathione synthetase ATP-binding domain-like"/>
    <property type="match status" value="1"/>
</dbReference>
<proteinExistence type="predicted"/>
<name>A0ABR4ZZ94_9BACL</name>
<sequence length="269" mass="31333">MKRKGGYCLPRHVGSKWSKTKALLEDNRLRQIVLKTVKFNRPQLYNMLNEFGMVYVKPDIGTHGQGVMRVEKADGQFRFQLGRHVRSYASYDLMLRAIRKKTKGRRYLVQRGVHLLTHQGRRFDVRVMVQMNPRQRWETTGMIGRLAAPHKIVTNYHDGGTPLPVPRLLKGHFSEAGMAQHIRTLEKIGVNTGKVMRTRFPGVCEVGLDVGIDSTLKPWIIEVNTRPDPFIFRRLPDQAVFRKIKRYAQAYGRLRRVPQKARLIKRRIR</sequence>
<dbReference type="EMBL" id="JXAL01000034">
    <property type="protein sequence ID" value="KIL34142.1"/>
    <property type="molecule type" value="Genomic_DNA"/>
</dbReference>
<evidence type="ECO:0000313" key="2">
    <source>
        <dbReference type="Proteomes" id="UP000054526"/>
    </source>
</evidence>
<dbReference type="Gene3D" id="3.30.470.20">
    <property type="entry name" value="ATP-grasp fold, B domain"/>
    <property type="match status" value="1"/>
</dbReference>
<protein>
    <recommendedName>
        <fullName evidence="3">Endospore coat-associated protein</fullName>
    </recommendedName>
</protein>
<dbReference type="Proteomes" id="UP000054526">
    <property type="component" value="Unassembled WGS sequence"/>
</dbReference>
<accession>A0ABR4ZZ94</accession>
<evidence type="ECO:0000313" key="1">
    <source>
        <dbReference type="EMBL" id="KIL34142.1"/>
    </source>
</evidence>
<reference evidence="1 2" key="1">
    <citation type="submission" date="2014-12" db="EMBL/GenBank/DDBJ databases">
        <title>Draft genome sequence of Cohnella kolymensis strain B-2846.</title>
        <authorList>
            <person name="Karlyshev A.V."/>
            <person name="Kudryashova E.B."/>
        </authorList>
    </citation>
    <scope>NUCLEOTIDE SEQUENCE [LARGE SCALE GENOMIC DNA]</scope>
    <source>
        <strain evidence="1 2">VKM B-2846</strain>
    </source>
</reference>
<gene>
    <name evidence="1" type="ORF">SD71_20850</name>
</gene>
<keyword evidence="2" id="KW-1185">Reference proteome</keyword>
<comment type="caution">
    <text evidence="1">The sequence shown here is derived from an EMBL/GenBank/DDBJ whole genome shotgun (WGS) entry which is preliminary data.</text>
</comment>
<organism evidence="1 2">
    <name type="scientific">Cohnella kolymensis</name>
    <dbReference type="NCBI Taxonomy" id="1590652"/>
    <lineage>
        <taxon>Bacteria</taxon>
        <taxon>Bacillati</taxon>
        <taxon>Bacillota</taxon>
        <taxon>Bacilli</taxon>
        <taxon>Bacillales</taxon>
        <taxon>Paenibacillaceae</taxon>
        <taxon>Cohnella</taxon>
    </lineage>
</organism>